<evidence type="ECO:0000313" key="8">
    <source>
        <dbReference type="EMBL" id="VFK29122.1"/>
    </source>
</evidence>
<dbReference type="Pfam" id="PF04390">
    <property type="entry name" value="LptE"/>
    <property type="match status" value="1"/>
</dbReference>
<evidence type="ECO:0000313" key="9">
    <source>
        <dbReference type="EMBL" id="VFK74679.1"/>
    </source>
</evidence>
<dbReference type="AlphaFoldDB" id="A0A450X803"/>
<comment type="function">
    <text evidence="6">Together with LptD, is involved in the assembly of lipopolysaccharide (LPS) at the surface of the outer membrane. Required for the proper assembly of LptD. Binds LPS and may serve as the LPS recognition site at the outer membrane.</text>
</comment>
<dbReference type="EMBL" id="CAADGH010000008">
    <property type="protein sequence ID" value="VFK74679.1"/>
    <property type="molecule type" value="Genomic_DNA"/>
</dbReference>
<evidence type="ECO:0000256" key="3">
    <source>
        <dbReference type="ARBA" id="ARBA00023139"/>
    </source>
</evidence>
<evidence type="ECO:0000256" key="2">
    <source>
        <dbReference type="ARBA" id="ARBA00023136"/>
    </source>
</evidence>
<dbReference type="GO" id="GO:0043165">
    <property type="term" value="P:Gram-negative-bacterium-type cell outer membrane assembly"/>
    <property type="evidence" value="ECO:0007669"/>
    <property type="project" value="UniProtKB-UniRule"/>
</dbReference>
<dbReference type="InterPro" id="IPR007485">
    <property type="entry name" value="LPS_assembly_LptE"/>
</dbReference>
<keyword evidence="5 6" id="KW-0449">Lipoprotein</keyword>
<organism evidence="7">
    <name type="scientific">Candidatus Kentrum sp. MB</name>
    <dbReference type="NCBI Taxonomy" id="2138164"/>
    <lineage>
        <taxon>Bacteria</taxon>
        <taxon>Pseudomonadati</taxon>
        <taxon>Pseudomonadota</taxon>
        <taxon>Gammaproteobacteria</taxon>
        <taxon>Candidatus Kentrum</taxon>
    </lineage>
</organism>
<evidence type="ECO:0000256" key="5">
    <source>
        <dbReference type="ARBA" id="ARBA00023288"/>
    </source>
</evidence>
<comment type="similarity">
    <text evidence="6">Belongs to the LptE lipoprotein family.</text>
</comment>
<dbReference type="PANTHER" id="PTHR38098">
    <property type="entry name" value="LPS-ASSEMBLY LIPOPROTEIN LPTE"/>
    <property type="match status" value="1"/>
</dbReference>
<dbReference type="GO" id="GO:0009279">
    <property type="term" value="C:cell outer membrane"/>
    <property type="evidence" value="ECO:0007669"/>
    <property type="project" value="UniProtKB-SubCell"/>
</dbReference>
<evidence type="ECO:0000256" key="6">
    <source>
        <dbReference type="HAMAP-Rule" id="MF_01186"/>
    </source>
</evidence>
<dbReference type="Gene3D" id="3.30.160.150">
    <property type="entry name" value="Lipoprotein like domain"/>
    <property type="match status" value="1"/>
</dbReference>
<keyword evidence="1 6" id="KW-0732">Signal</keyword>
<keyword evidence="2 6" id="KW-0472">Membrane</keyword>
<dbReference type="EMBL" id="CAADFQ010000008">
    <property type="protein sequence ID" value="VFK29122.1"/>
    <property type="molecule type" value="Genomic_DNA"/>
</dbReference>
<dbReference type="PROSITE" id="PS51257">
    <property type="entry name" value="PROKAR_LIPOPROTEIN"/>
    <property type="match status" value="1"/>
</dbReference>
<dbReference type="EMBL" id="CAADFO010000013">
    <property type="protein sequence ID" value="VFK25415.1"/>
    <property type="molecule type" value="Genomic_DNA"/>
</dbReference>
<evidence type="ECO:0000313" key="7">
    <source>
        <dbReference type="EMBL" id="VFK25415.1"/>
    </source>
</evidence>
<protein>
    <recommendedName>
        <fullName evidence="6">LPS-assembly lipoprotein LptE</fullName>
    </recommendedName>
</protein>
<comment type="subunit">
    <text evidence="6">Component of the lipopolysaccharide transport and assembly complex. Interacts with LptD.</text>
</comment>
<evidence type="ECO:0000256" key="1">
    <source>
        <dbReference type="ARBA" id="ARBA00022729"/>
    </source>
</evidence>
<sequence>MPLVRFTGLFLIAIILTGCGFHLRGSFVLPKAISPLYIEIYGTEQGGRQLHINELTVLLEANDVIVTSNRQDASAILVLGTEVLDKRTLSVDSNTGKERERELAYTISYRLLASDGKELLPRQVVSLVRDYVFDEDVALSTSREEHILYQEMRQEAAQQILRRLAAWSP</sequence>
<comment type="subcellular location">
    <subcellularLocation>
        <location evidence="6">Cell outer membrane</location>
        <topology evidence="6">Lipid-anchor</topology>
    </subcellularLocation>
</comment>
<proteinExistence type="inferred from homology"/>
<name>A0A450X803_9GAMM</name>
<dbReference type="HAMAP" id="MF_01186">
    <property type="entry name" value="LPS_assembly_LptE"/>
    <property type="match status" value="1"/>
</dbReference>
<keyword evidence="3 6" id="KW-0564">Palmitate</keyword>
<dbReference type="PANTHER" id="PTHR38098:SF1">
    <property type="entry name" value="LPS-ASSEMBLY LIPOPROTEIN LPTE"/>
    <property type="match status" value="1"/>
</dbReference>
<keyword evidence="4 6" id="KW-0998">Cell outer membrane</keyword>
<dbReference type="GO" id="GO:1990351">
    <property type="term" value="C:transporter complex"/>
    <property type="evidence" value="ECO:0007669"/>
    <property type="project" value="TreeGrafter"/>
</dbReference>
<evidence type="ECO:0000256" key="4">
    <source>
        <dbReference type="ARBA" id="ARBA00023237"/>
    </source>
</evidence>
<dbReference type="GO" id="GO:0001530">
    <property type="term" value="F:lipopolysaccharide binding"/>
    <property type="evidence" value="ECO:0007669"/>
    <property type="project" value="TreeGrafter"/>
</dbReference>
<gene>
    <name evidence="6" type="primary">lptE</name>
    <name evidence="7" type="ORF">BECKMB1821G_GA0114241_101337</name>
    <name evidence="9" type="ORF">BECKMB1821H_GA0114242_100838</name>
    <name evidence="8" type="ORF">BECKMB1821I_GA0114274_100839</name>
</gene>
<reference evidence="7" key="1">
    <citation type="submission" date="2019-02" db="EMBL/GenBank/DDBJ databases">
        <authorList>
            <person name="Gruber-Vodicka R. H."/>
            <person name="Seah K. B. B."/>
        </authorList>
    </citation>
    <scope>NUCLEOTIDE SEQUENCE</scope>
    <source>
        <strain evidence="7">BECK_BZ197</strain>
        <strain evidence="9">BECK_BZ198</strain>
        <strain evidence="8">BECK_BZ199</strain>
    </source>
</reference>
<accession>A0A450X803</accession>
<dbReference type="GO" id="GO:0015920">
    <property type="term" value="P:lipopolysaccharide transport"/>
    <property type="evidence" value="ECO:0007669"/>
    <property type="project" value="TreeGrafter"/>
</dbReference>